<evidence type="ECO:0000256" key="4">
    <source>
        <dbReference type="PROSITE-ProRule" id="PRU00433"/>
    </source>
</evidence>
<evidence type="ECO:0000256" key="5">
    <source>
        <dbReference type="SAM" id="SignalP"/>
    </source>
</evidence>
<dbReference type="Proteomes" id="UP000545507">
    <property type="component" value="Unassembled WGS sequence"/>
</dbReference>
<proteinExistence type="predicted"/>
<evidence type="ECO:0000313" key="8">
    <source>
        <dbReference type="Proteomes" id="UP000545507"/>
    </source>
</evidence>
<keyword evidence="3 4" id="KW-0408">Iron</keyword>
<dbReference type="EMBL" id="VYGV01000028">
    <property type="protein sequence ID" value="NWF48662.1"/>
    <property type="molecule type" value="Genomic_DNA"/>
</dbReference>
<comment type="caution">
    <text evidence="7">The sequence shown here is derived from an EMBL/GenBank/DDBJ whole genome shotgun (WGS) entry which is preliminary data.</text>
</comment>
<dbReference type="PROSITE" id="PS51007">
    <property type="entry name" value="CYTC"/>
    <property type="match status" value="1"/>
</dbReference>
<dbReference type="AlphaFoldDB" id="A0A7Y8H2V2"/>
<dbReference type="SUPFAM" id="SSF46626">
    <property type="entry name" value="Cytochrome c"/>
    <property type="match status" value="1"/>
</dbReference>
<feature type="domain" description="Cytochrome c" evidence="6">
    <location>
        <begin position="29"/>
        <end position="143"/>
    </location>
</feature>
<dbReference type="Gene3D" id="1.10.760.10">
    <property type="entry name" value="Cytochrome c-like domain"/>
    <property type="match status" value="1"/>
</dbReference>
<dbReference type="GO" id="GO:0009055">
    <property type="term" value="F:electron transfer activity"/>
    <property type="evidence" value="ECO:0007669"/>
    <property type="project" value="InterPro"/>
</dbReference>
<evidence type="ECO:0000256" key="2">
    <source>
        <dbReference type="ARBA" id="ARBA00022723"/>
    </source>
</evidence>
<reference evidence="7 8" key="1">
    <citation type="submission" date="2019-09" db="EMBL/GenBank/DDBJ databases">
        <title>Hydrogenophaga aromatica sp. nov., isolated from a para-xylene-degrading enrichment culture.</title>
        <authorList>
            <person name="Tancsics A."/>
            <person name="Banerjee S."/>
        </authorList>
    </citation>
    <scope>NUCLEOTIDE SEQUENCE [LARGE SCALE GENOMIC DNA]</scope>
    <source>
        <strain evidence="7 8">D2P1</strain>
    </source>
</reference>
<keyword evidence="1 4" id="KW-0349">Heme</keyword>
<keyword evidence="5" id="KW-0732">Signal</keyword>
<accession>A0A7Y8H2V2</accession>
<feature type="chain" id="PRO_5030698528" evidence="5">
    <location>
        <begin position="24"/>
        <end position="145"/>
    </location>
</feature>
<dbReference type="GO" id="GO:0020037">
    <property type="term" value="F:heme binding"/>
    <property type="evidence" value="ECO:0007669"/>
    <property type="project" value="InterPro"/>
</dbReference>
<dbReference type="InterPro" id="IPR009056">
    <property type="entry name" value="Cyt_c-like_dom"/>
</dbReference>
<name>A0A7Y8H2V2_9BURK</name>
<keyword evidence="2 4" id="KW-0479">Metal-binding</keyword>
<evidence type="ECO:0000259" key="6">
    <source>
        <dbReference type="PROSITE" id="PS51007"/>
    </source>
</evidence>
<evidence type="ECO:0000313" key="7">
    <source>
        <dbReference type="EMBL" id="NWF48662.1"/>
    </source>
</evidence>
<evidence type="ECO:0000256" key="3">
    <source>
        <dbReference type="ARBA" id="ARBA00023004"/>
    </source>
</evidence>
<protein>
    <submittedName>
        <fullName evidence="7">Cytochrome c</fullName>
    </submittedName>
</protein>
<organism evidence="7 8">
    <name type="scientific">Hydrogenophaga aromaticivorans</name>
    <dbReference type="NCBI Taxonomy" id="2610898"/>
    <lineage>
        <taxon>Bacteria</taxon>
        <taxon>Pseudomonadati</taxon>
        <taxon>Pseudomonadota</taxon>
        <taxon>Betaproteobacteria</taxon>
        <taxon>Burkholderiales</taxon>
        <taxon>Comamonadaceae</taxon>
        <taxon>Hydrogenophaga</taxon>
    </lineage>
</organism>
<dbReference type="RefSeq" id="WP_177139420.1">
    <property type="nucleotide sequence ID" value="NZ_JAGPWB010000002.1"/>
</dbReference>
<evidence type="ECO:0000256" key="1">
    <source>
        <dbReference type="ARBA" id="ARBA00022617"/>
    </source>
</evidence>
<dbReference type="Pfam" id="PF13442">
    <property type="entry name" value="Cytochrome_CBB3"/>
    <property type="match status" value="1"/>
</dbReference>
<feature type="signal peptide" evidence="5">
    <location>
        <begin position="1"/>
        <end position="23"/>
    </location>
</feature>
<keyword evidence="8" id="KW-1185">Reference proteome</keyword>
<gene>
    <name evidence="7" type="ORF">F3K02_25875</name>
</gene>
<sequence>MGTLTWKWVVAGGVLWLAGSAQAQAPTQRPGDPGRWDFENSCASCHGEAGRGDGPLAPHLVARPSDLTRLAQRNGGVFPKDRVAAMIDGRGTADIGLHGTREMPAWGRVYFDRVKKVGGTEEQAERAAQRRIDDLIDHLERMQRK</sequence>
<dbReference type="GO" id="GO:0046872">
    <property type="term" value="F:metal ion binding"/>
    <property type="evidence" value="ECO:0007669"/>
    <property type="project" value="UniProtKB-KW"/>
</dbReference>
<dbReference type="InterPro" id="IPR036909">
    <property type="entry name" value="Cyt_c-like_dom_sf"/>
</dbReference>